<accession>A0ABS8WI97</accession>
<evidence type="ECO:0000313" key="3">
    <source>
        <dbReference type="Proteomes" id="UP001201273"/>
    </source>
</evidence>
<sequence length="98" mass="11654">MDFLTEIFVLGMPVIAIAIYYFAFYNKSNDDYWRKLPTLPEYLAEHPECVTDDDENARCCHCHSDKVIFQPLTCHEDPRYKHFCLNCKRVLFRSKSIL</sequence>
<keyword evidence="1" id="KW-0472">Membrane</keyword>
<protein>
    <submittedName>
        <fullName evidence="2">Uncharacterized protein</fullName>
    </submittedName>
</protein>
<keyword evidence="1" id="KW-1133">Transmembrane helix</keyword>
<dbReference type="RefSeq" id="WP_233054824.1">
    <property type="nucleotide sequence ID" value="NZ_JAIMJA010000032.1"/>
</dbReference>
<reference evidence="2 3" key="1">
    <citation type="journal article" date="2022" name="Environ. Microbiol. Rep.">
        <title>Eco-phylogenetic analyses reveal divergent evolution of vitamin B12 metabolism in the marine bacterial family 'Psychromonadaceae'.</title>
        <authorList>
            <person name="Jin X."/>
            <person name="Yang Y."/>
            <person name="Cao H."/>
            <person name="Gao B."/>
            <person name="Zhao Z."/>
        </authorList>
    </citation>
    <scope>NUCLEOTIDE SEQUENCE [LARGE SCALE GENOMIC DNA]</scope>
    <source>
        <strain evidence="2 3">MKS20</strain>
    </source>
</reference>
<feature type="transmembrane region" description="Helical" evidence="1">
    <location>
        <begin position="6"/>
        <end position="25"/>
    </location>
</feature>
<comment type="caution">
    <text evidence="2">The sequence shown here is derived from an EMBL/GenBank/DDBJ whole genome shotgun (WGS) entry which is preliminary data.</text>
</comment>
<evidence type="ECO:0000256" key="1">
    <source>
        <dbReference type="SAM" id="Phobius"/>
    </source>
</evidence>
<evidence type="ECO:0000313" key="2">
    <source>
        <dbReference type="EMBL" id="MCE2597080.1"/>
    </source>
</evidence>
<name>A0ABS8WI97_9GAMM</name>
<organism evidence="2 3">
    <name type="scientific">Motilimonas cestriensis</name>
    <dbReference type="NCBI Taxonomy" id="2742685"/>
    <lineage>
        <taxon>Bacteria</taxon>
        <taxon>Pseudomonadati</taxon>
        <taxon>Pseudomonadota</taxon>
        <taxon>Gammaproteobacteria</taxon>
        <taxon>Alteromonadales</taxon>
        <taxon>Alteromonadales genera incertae sedis</taxon>
        <taxon>Motilimonas</taxon>
    </lineage>
</organism>
<dbReference type="Proteomes" id="UP001201273">
    <property type="component" value="Unassembled WGS sequence"/>
</dbReference>
<proteinExistence type="predicted"/>
<gene>
    <name evidence="2" type="ORF">K6Y31_20095</name>
</gene>
<keyword evidence="1" id="KW-0812">Transmembrane</keyword>
<keyword evidence="3" id="KW-1185">Reference proteome</keyword>
<dbReference type="EMBL" id="JAIMJA010000032">
    <property type="protein sequence ID" value="MCE2597080.1"/>
    <property type="molecule type" value="Genomic_DNA"/>
</dbReference>